<dbReference type="EMBL" id="JAIRBC010000011">
    <property type="protein sequence ID" value="MCG2460951.1"/>
    <property type="molecule type" value="Genomic_DNA"/>
</dbReference>
<comment type="caution">
    <text evidence="3">The sequence shown here is derived from an EMBL/GenBank/DDBJ whole genome shotgun (WGS) entry which is preliminary data.</text>
</comment>
<dbReference type="CDD" id="cd03789">
    <property type="entry name" value="GT9_LPS_heptosyltransferase"/>
    <property type="match status" value="1"/>
</dbReference>
<evidence type="ECO:0000313" key="3">
    <source>
        <dbReference type="EMBL" id="MCG2460951.1"/>
    </source>
</evidence>
<dbReference type="Pfam" id="PF01075">
    <property type="entry name" value="Glyco_transf_9"/>
    <property type="match status" value="1"/>
</dbReference>
<dbReference type="AlphaFoldDB" id="A0AAE3JPE2"/>
<dbReference type="Proteomes" id="UP001200642">
    <property type="component" value="Unassembled WGS sequence"/>
</dbReference>
<name>A0AAE3JPE2_9FLAO</name>
<dbReference type="Gene3D" id="3.40.50.2000">
    <property type="entry name" value="Glycogen Phosphorylase B"/>
    <property type="match status" value="2"/>
</dbReference>
<organism evidence="3 4">
    <name type="scientific">Cerina litoralis</name>
    <dbReference type="NCBI Taxonomy" id="2874477"/>
    <lineage>
        <taxon>Bacteria</taxon>
        <taxon>Pseudomonadati</taxon>
        <taxon>Bacteroidota</taxon>
        <taxon>Flavobacteriia</taxon>
        <taxon>Flavobacteriales</taxon>
        <taxon>Flavobacteriaceae</taxon>
        <taxon>Cerina</taxon>
    </lineage>
</organism>
<dbReference type="GO" id="GO:0009244">
    <property type="term" value="P:lipopolysaccharide core region biosynthetic process"/>
    <property type="evidence" value="ECO:0007669"/>
    <property type="project" value="TreeGrafter"/>
</dbReference>
<dbReference type="PANTHER" id="PTHR30160:SF22">
    <property type="entry name" value="LIPOPOLYSACCHARIDE CORE BIOSYNTHESIS PROTEIN"/>
    <property type="match status" value="1"/>
</dbReference>
<sequence>MGDVAMTVPVLFALTKQYPQIKITVLTRGFFKPMFNALPKVEVFVADVNGRHRGFIGLWKLYQELKKQNFDGVADLHNVLRSNILKLFFGLGRIPFVQMDKGRMEKKALTSARDKIFKPLKTTHRRYADVFAQLGYPVKLTDENVLPKRSLGSKIRNILECSNKILIGIAPFAAFGGKRYPLYLMEEVIATLNKVNAYGLILFGGGPAERAQLEKWSNGYENCINLAGRVSFDEELDVISNLQLMLSMDSGNAHLAAMYGVPTVTLWGVTHPFAGFYPFAQDPNNALLSDRNKFPLIPTSIYGNKFPDGYENAMETIRPKDVVAKIEEVLDRRL</sequence>
<evidence type="ECO:0000256" key="2">
    <source>
        <dbReference type="ARBA" id="ARBA00022679"/>
    </source>
</evidence>
<dbReference type="GO" id="GO:0008713">
    <property type="term" value="F:ADP-heptose-lipopolysaccharide heptosyltransferase activity"/>
    <property type="evidence" value="ECO:0007669"/>
    <property type="project" value="TreeGrafter"/>
</dbReference>
<reference evidence="3" key="1">
    <citation type="submission" date="2023-02" db="EMBL/GenBank/DDBJ databases">
        <title>Genome of Flavobacteriaceae gen. nov. sp. strain F89.</title>
        <authorList>
            <person name="Wang Y."/>
        </authorList>
    </citation>
    <scope>NUCLEOTIDE SEQUENCE</scope>
    <source>
        <strain evidence="3">F89</strain>
    </source>
</reference>
<dbReference type="InterPro" id="IPR002201">
    <property type="entry name" value="Glyco_trans_9"/>
</dbReference>
<keyword evidence="1" id="KW-0328">Glycosyltransferase</keyword>
<accession>A0AAE3JPE2</accession>
<dbReference type="GO" id="GO:0005829">
    <property type="term" value="C:cytosol"/>
    <property type="evidence" value="ECO:0007669"/>
    <property type="project" value="TreeGrafter"/>
</dbReference>
<keyword evidence="2" id="KW-0808">Transferase</keyword>
<evidence type="ECO:0000313" key="4">
    <source>
        <dbReference type="Proteomes" id="UP001200642"/>
    </source>
</evidence>
<evidence type="ECO:0000256" key="1">
    <source>
        <dbReference type="ARBA" id="ARBA00022676"/>
    </source>
</evidence>
<keyword evidence="4" id="KW-1185">Reference proteome</keyword>
<protein>
    <submittedName>
        <fullName evidence="3">Glycosyltransferase family 9 protein</fullName>
    </submittedName>
</protein>
<gene>
    <name evidence="3" type="ORF">K8352_09340</name>
</gene>
<dbReference type="SUPFAM" id="SSF53756">
    <property type="entry name" value="UDP-Glycosyltransferase/glycogen phosphorylase"/>
    <property type="match status" value="1"/>
</dbReference>
<dbReference type="PANTHER" id="PTHR30160">
    <property type="entry name" value="TETRAACYLDISACCHARIDE 4'-KINASE-RELATED"/>
    <property type="match status" value="1"/>
</dbReference>
<dbReference type="InterPro" id="IPR051199">
    <property type="entry name" value="LPS_LOS_Heptosyltrfase"/>
</dbReference>
<proteinExistence type="predicted"/>